<keyword evidence="2" id="KW-1185">Reference proteome</keyword>
<protein>
    <submittedName>
        <fullName evidence="1">Uncharacterized protein</fullName>
    </submittedName>
</protein>
<dbReference type="Proteomes" id="UP000026249">
    <property type="component" value="Unassembled WGS sequence"/>
</dbReference>
<sequence length="64" mass="6801">MRWIGTAPASELSGQLQIPKGCPVVQTVTLPLLAGSAVFWSNQLFIKGDMGGHLPTIPPENLLC</sequence>
<reference evidence="1 2" key="1">
    <citation type="submission" date="2014-03" db="EMBL/GenBank/DDBJ databases">
        <title>Draft Genome Sequence of Actibacterium mucosum KCTC 23349, a Marine Alphaproteobacterium with Complex Ionic Requirements Isolated from Mediterranean Seawater at Malvarrosa Beach, Valencia, Spain.</title>
        <authorList>
            <person name="Arahal D.R."/>
            <person name="Shao Z."/>
            <person name="Lai Q."/>
            <person name="Pujalte M.J."/>
        </authorList>
    </citation>
    <scope>NUCLEOTIDE SEQUENCE [LARGE SCALE GENOMIC DNA]</scope>
    <source>
        <strain evidence="1 2">KCTC 23349</strain>
    </source>
</reference>
<proteinExistence type="predicted"/>
<dbReference type="AlphaFoldDB" id="A0A037ZLT9"/>
<comment type="caution">
    <text evidence="1">The sequence shown here is derived from an EMBL/GenBank/DDBJ whole genome shotgun (WGS) entry which is preliminary data.</text>
</comment>
<evidence type="ECO:0000313" key="2">
    <source>
        <dbReference type="Proteomes" id="UP000026249"/>
    </source>
</evidence>
<accession>A0A037ZLT9</accession>
<organism evidence="1 2">
    <name type="scientific">Actibacterium mucosum KCTC 23349</name>
    <dbReference type="NCBI Taxonomy" id="1454373"/>
    <lineage>
        <taxon>Bacteria</taxon>
        <taxon>Pseudomonadati</taxon>
        <taxon>Pseudomonadota</taxon>
        <taxon>Alphaproteobacteria</taxon>
        <taxon>Rhodobacterales</taxon>
        <taxon>Roseobacteraceae</taxon>
        <taxon>Actibacterium</taxon>
    </lineage>
</organism>
<dbReference type="STRING" id="1454373.ACMU_06025"/>
<evidence type="ECO:0000313" key="1">
    <source>
        <dbReference type="EMBL" id="KAJ56497.1"/>
    </source>
</evidence>
<dbReference type="EMBL" id="JFKE01000002">
    <property type="protein sequence ID" value="KAJ56497.1"/>
    <property type="molecule type" value="Genomic_DNA"/>
</dbReference>
<gene>
    <name evidence="1" type="ORF">ACMU_06025</name>
</gene>
<name>A0A037ZLT9_9RHOB</name>